<feature type="transmembrane region" description="Helical" evidence="11">
    <location>
        <begin position="273"/>
        <end position="301"/>
    </location>
</feature>
<keyword evidence="2" id="KW-0813">Transport</keyword>
<dbReference type="InterPro" id="IPR011527">
    <property type="entry name" value="ABC1_TM_dom"/>
</dbReference>
<keyword evidence="8 11" id="KW-1133">Transmembrane helix</keyword>
<reference evidence="15 16" key="1">
    <citation type="submission" date="2017-07" db="EMBL/GenBank/DDBJ databases">
        <title>Genome sequencing and assembly of Paenibacillus rigui.</title>
        <authorList>
            <person name="Mayilraj S."/>
        </authorList>
    </citation>
    <scope>NUCLEOTIDE SEQUENCE [LARGE SCALE GENOMIC DNA]</scope>
    <source>
        <strain evidence="15 16">JCM 16352</strain>
    </source>
</reference>
<dbReference type="InterPro" id="IPR017871">
    <property type="entry name" value="ABC_transporter-like_CS"/>
</dbReference>
<accession>A0A229UQL4</accession>
<sequence length="719" mass="79837">MLLVIRNLFYYMRPYKPLAVVFFFTLLLDLAFVSLAPLSFKVMIDKAIVPQDTRYFFLILSALGIGGLIGVSSGIISDYALARLSARVQLDLRERLFAHLQQLNIGFFQKTHAGDLLAYFSADLPAIERAMTVILTVGIQSLSVVLISTAVLFYLQWSMAVCIVIGAAVIFAGPYLLGGRAQAVQSEYKEQAARLSSDVQENMKAQKVIKGFSLQQAMADKFSERLQSMFLINYKRNMMNAQLERIPMVSLLLINLSIIGVGSYLALRGHITVGALVAFFTMYTSMGNSVFNLTFAIPAFTDALVSMNRIRSLLDEPLEASGGSKTGIVPGHSPEVHFDGVTFSYAEDREVLKQISLRIPPGTTAAFVGSSGSGKSTLMQLLLGFYEPKAGYVRLNGISLQEINRHAFREQIGIVFQDNFLFRGTILDNIRITKPEAGLDEVIRAARQAEIHDYIVSLPDGYDTLLIDEGSNLSGGQRQRMAIARAILRDPPLLLLDEATSALDPISEASINRTFEQLSRNRTVVTVTHRLASIVHADHIFVFDQGRLVDSGTHRQMLAQGGFYRTLWDKQSGLSVSVSGQEAEIDEERLSRLPFFRGVDLDILREIKGLFNTETAPVGQTVIYEGEPGEKFYLIARGRVEITKRSADAENGRLRLAVLEDGDHFGEIALLENVPRTADVTALTPCVFLTLQRKVLYYVLTQYPEIDAHVRQTIKARRN</sequence>
<evidence type="ECO:0000256" key="1">
    <source>
        <dbReference type="ARBA" id="ARBA00004651"/>
    </source>
</evidence>
<dbReference type="GO" id="GO:0005524">
    <property type="term" value="F:ATP binding"/>
    <property type="evidence" value="ECO:0007669"/>
    <property type="project" value="UniProtKB-KW"/>
</dbReference>
<dbReference type="PROSITE" id="PS50893">
    <property type="entry name" value="ABC_TRANSPORTER_2"/>
    <property type="match status" value="1"/>
</dbReference>
<keyword evidence="16" id="KW-1185">Reference proteome</keyword>
<dbReference type="CDD" id="cd07346">
    <property type="entry name" value="ABC_6TM_exporters"/>
    <property type="match status" value="1"/>
</dbReference>
<evidence type="ECO:0000256" key="6">
    <source>
        <dbReference type="ARBA" id="ARBA00022807"/>
    </source>
</evidence>
<keyword evidence="6" id="KW-0645">Protease</keyword>
<keyword evidence="6" id="KW-0378">Hydrolase</keyword>
<keyword evidence="5" id="KW-0547">Nucleotide-binding</keyword>
<feature type="domain" description="ABC transmembrane type-1" evidence="14">
    <location>
        <begin position="19"/>
        <end position="302"/>
    </location>
</feature>
<name>A0A229UQL4_9BACL</name>
<dbReference type="GO" id="GO:0016887">
    <property type="term" value="F:ATP hydrolysis activity"/>
    <property type="evidence" value="ECO:0007669"/>
    <property type="project" value="InterPro"/>
</dbReference>
<dbReference type="InterPro" id="IPR036640">
    <property type="entry name" value="ABC1_TM_sf"/>
</dbReference>
<organism evidence="15 16">
    <name type="scientific">Paenibacillus rigui</name>
    <dbReference type="NCBI Taxonomy" id="554312"/>
    <lineage>
        <taxon>Bacteria</taxon>
        <taxon>Bacillati</taxon>
        <taxon>Bacillota</taxon>
        <taxon>Bacilli</taxon>
        <taxon>Bacillales</taxon>
        <taxon>Paenibacillaceae</taxon>
        <taxon>Paenibacillus</taxon>
    </lineage>
</organism>
<evidence type="ECO:0000256" key="2">
    <source>
        <dbReference type="ARBA" id="ARBA00022448"/>
    </source>
</evidence>
<evidence type="ECO:0000256" key="9">
    <source>
        <dbReference type="ARBA" id="ARBA00023136"/>
    </source>
</evidence>
<feature type="transmembrane region" description="Helical" evidence="11">
    <location>
        <begin position="130"/>
        <end position="151"/>
    </location>
</feature>
<dbReference type="PROSITE" id="PS50042">
    <property type="entry name" value="CNMP_BINDING_3"/>
    <property type="match status" value="1"/>
</dbReference>
<dbReference type="InterPro" id="IPR039421">
    <property type="entry name" value="Type_1_exporter"/>
</dbReference>
<dbReference type="PROSITE" id="PS00889">
    <property type="entry name" value="CNMP_BINDING_2"/>
    <property type="match status" value="1"/>
</dbReference>
<dbReference type="SMART" id="SM00100">
    <property type="entry name" value="cNMP"/>
    <property type="match status" value="1"/>
</dbReference>
<keyword evidence="9 11" id="KW-0472">Membrane</keyword>
<evidence type="ECO:0000256" key="3">
    <source>
        <dbReference type="ARBA" id="ARBA00022475"/>
    </source>
</evidence>
<dbReference type="InterPro" id="IPR027417">
    <property type="entry name" value="P-loop_NTPase"/>
</dbReference>
<dbReference type="Gene3D" id="2.60.120.10">
    <property type="entry name" value="Jelly Rolls"/>
    <property type="match status" value="1"/>
</dbReference>
<feature type="transmembrane region" description="Helical" evidence="11">
    <location>
        <begin position="55"/>
        <end position="77"/>
    </location>
</feature>
<dbReference type="PANTHER" id="PTHR43394">
    <property type="entry name" value="ATP-DEPENDENT PERMEASE MDL1, MITOCHONDRIAL"/>
    <property type="match status" value="1"/>
</dbReference>
<dbReference type="AlphaFoldDB" id="A0A229UQL4"/>
<dbReference type="Proteomes" id="UP000215509">
    <property type="component" value="Unassembled WGS sequence"/>
</dbReference>
<keyword evidence="10" id="KW-0010">Activator</keyword>
<evidence type="ECO:0000256" key="5">
    <source>
        <dbReference type="ARBA" id="ARBA00022741"/>
    </source>
</evidence>
<protein>
    <submittedName>
        <fullName evidence="15">ABC transporter ATP-binding protein</fullName>
    </submittedName>
</protein>
<dbReference type="CDD" id="cd00038">
    <property type="entry name" value="CAP_ED"/>
    <property type="match status" value="1"/>
</dbReference>
<proteinExistence type="predicted"/>
<comment type="subcellular location">
    <subcellularLocation>
        <location evidence="1">Cell membrane</location>
        <topology evidence="1">Multi-pass membrane protein</topology>
    </subcellularLocation>
</comment>
<keyword evidence="3" id="KW-1003">Cell membrane</keyword>
<evidence type="ECO:0000259" key="12">
    <source>
        <dbReference type="PROSITE" id="PS50042"/>
    </source>
</evidence>
<dbReference type="SUPFAM" id="SSF90123">
    <property type="entry name" value="ABC transporter transmembrane region"/>
    <property type="match status" value="1"/>
</dbReference>
<dbReference type="Gene3D" id="1.20.1560.10">
    <property type="entry name" value="ABC transporter type 1, transmembrane domain"/>
    <property type="match status" value="1"/>
</dbReference>
<dbReference type="InterPro" id="IPR018488">
    <property type="entry name" value="cNMP-bd_CS"/>
</dbReference>
<dbReference type="OrthoDB" id="9804259at2"/>
<evidence type="ECO:0000256" key="7">
    <source>
        <dbReference type="ARBA" id="ARBA00022840"/>
    </source>
</evidence>
<feature type="domain" description="ABC transporter" evidence="13">
    <location>
        <begin position="336"/>
        <end position="570"/>
    </location>
</feature>
<dbReference type="GO" id="GO:0008234">
    <property type="term" value="F:cysteine-type peptidase activity"/>
    <property type="evidence" value="ECO:0007669"/>
    <property type="project" value="UniProtKB-KW"/>
</dbReference>
<dbReference type="InterPro" id="IPR003439">
    <property type="entry name" value="ABC_transporter-like_ATP-bd"/>
</dbReference>
<dbReference type="InterPro" id="IPR003593">
    <property type="entry name" value="AAA+_ATPase"/>
</dbReference>
<dbReference type="Pfam" id="PF00005">
    <property type="entry name" value="ABC_tran"/>
    <property type="match status" value="1"/>
</dbReference>
<keyword evidence="7 15" id="KW-0067">ATP-binding</keyword>
<dbReference type="SMART" id="SM00382">
    <property type="entry name" value="AAA"/>
    <property type="match status" value="1"/>
</dbReference>
<feature type="domain" description="Cyclic nucleotide-binding" evidence="12">
    <location>
        <begin position="595"/>
        <end position="700"/>
    </location>
</feature>
<evidence type="ECO:0000256" key="10">
    <source>
        <dbReference type="ARBA" id="ARBA00023159"/>
    </source>
</evidence>
<evidence type="ECO:0000256" key="4">
    <source>
        <dbReference type="ARBA" id="ARBA00022692"/>
    </source>
</evidence>
<dbReference type="GO" id="GO:0015421">
    <property type="term" value="F:ABC-type oligopeptide transporter activity"/>
    <property type="evidence" value="ECO:0007669"/>
    <property type="project" value="TreeGrafter"/>
</dbReference>
<dbReference type="FunFam" id="3.40.50.300:FF:000299">
    <property type="entry name" value="ABC transporter ATP-binding protein/permease"/>
    <property type="match status" value="1"/>
</dbReference>
<comment type="caution">
    <text evidence="15">The sequence shown here is derived from an EMBL/GenBank/DDBJ whole genome shotgun (WGS) entry which is preliminary data.</text>
</comment>
<dbReference type="Gene3D" id="3.40.50.300">
    <property type="entry name" value="P-loop containing nucleotide triphosphate hydrolases"/>
    <property type="match status" value="1"/>
</dbReference>
<dbReference type="PROSITE" id="PS50929">
    <property type="entry name" value="ABC_TM1F"/>
    <property type="match status" value="1"/>
</dbReference>
<dbReference type="InterPro" id="IPR014710">
    <property type="entry name" value="RmlC-like_jellyroll"/>
</dbReference>
<dbReference type="Pfam" id="PF00664">
    <property type="entry name" value="ABC_membrane"/>
    <property type="match status" value="1"/>
</dbReference>
<feature type="transmembrane region" description="Helical" evidence="11">
    <location>
        <begin position="246"/>
        <end position="267"/>
    </location>
</feature>
<dbReference type="GO" id="GO:0005886">
    <property type="term" value="C:plasma membrane"/>
    <property type="evidence" value="ECO:0007669"/>
    <property type="project" value="UniProtKB-SubCell"/>
</dbReference>
<dbReference type="PRINTS" id="PR00103">
    <property type="entry name" value="CAMPKINASE"/>
</dbReference>
<evidence type="ECO:0000313" key="16">
    <source>
        <dbReference type="Proteomes" id="UP000215509"/>
    </source>
</evidence>
<evidence type="ECO:0000259" key="14">
    <source>
        <dbReference type="PROSITE" id="PS50929"/>
    </source>
</evidence>
<evidence type="ECO:0000256" key="8">
    <source>
        <dbReference type="ARBA" id="ARBA00022989"/>
    </source>
</evidence>
<evidence type="ECO:0000259" key="13">
    <source>
        <dbReference type="PROSITE" id="PS50893"/>
    </source>
</evidence>
<dbReference type="InterPro" id="IPR018490">
    <property type="entry name" value="cNMP-bd_dom_sf"/>
</dbReference>
<keyword evidence="6" id="KW-0788">Thiol protease</keyword>
<feature type="transmembrane region" description="Helical" evidence="11">
    <location>
        <begin position="20"/>
        <end position="40"/>
    </location>
</feature>
<gene>
    <name evidence="15" type="ORF">CF651_14110</name>
</gene>
<feature type="transmembrane region" description="Helical" evidence="11">
    <location>
        <begin position="157"/>
        <end position="177"/>
    </location>
</feature>
<dbReference type="PROSITE" id="PS00888">
    <property type="entry name" value="CNMP_BINDING_1"/>
    <property type="match status" value="1"/>
</dbReference>
<dbReference type="PROSITE" id="PS00211">
    <property type="entry name" value="ABC_TRANSPORTER_1"/>
    <property type="match status" value="1"/>
</dbReference>
<evidence type="ECO:0000313" key="15">
    <source>
        <dbReference type="EMBL" id="OXM85704.1"/>
    </source>
</evidence>
<dbReference type="RefSeq" id="WP_094015509.1">
    <property type="nucleotide sequence ID" value="NZ_NMQW01000019.1"/>
</dbReference>
<keyword evidence="4 11" id="KW-0812">Transmembrane</keyword>
<dbReference type="EMBL" id="NMQW01000019">
    <property type="protein sequence ID" value="OXM85704.1"/>
    <property type="molecule type" value="Genomic_DNA"/>
</dbReference>
<dbReference type="SUPFAM" id="SSF51206">
    <property type="entry name" value="cAMP-binding domain-like"/>
    <property type="match status" value="1"/>
</dbReference>
<dbReference type="SUPFAM" id="SSF52540">
    <property type="entry name" value="P-loop containing nucleoside triphosphate hydrolases"/>
    <property type="match status" value="1"/>
</dbReference>
<dbReference type="Pfam" id="PF00027">
    <property type="entry name" value="cNMP_binding"/>
    <property type="match status" value="1"/>
</dbReference>
<dbReference type="PANTHER" id="PTHR43394:SF1">
    <property type="entry name" value="ATP-BINDING CASSETTE SUB-FAMILY B MEMBER 10, MITOCHONDRIAL"/>
    <property type="match status" value="1"/>
</dbReference>
<evidence type="ECO:0000256" key="11">
    <source>
        <dbReference type="SAM" id="Phobius"/>
    </source>
</evidence>
<dbReference type="InterPro" id="IPR000595">
    <property type="entry name" value="cNMP-bd_dom"/>
</dbReference>